<sequence>MAQYFEIHPDNPQPRLINRAADIVRNGGVIIYPTDTCYALGCQIGEKSAMERIRQIRRLDDKHPFTLICRDLSDISTYARIDNQDYRLLKSLTPGAYTFVYEATKQVPRRLLHPKRRAIGIRVPDTPIARALLGELGQPLLTTTLILPGDTQPLNDTYEMREQLAHCVDLIIDGGHCGNLPTTVIDMTGDMPQVLRIGKGDASLFTAALDA</sequence>
<reference evidence="2 3" key="1">
    <citation type="journal article" date="2020" name="Arch. Microbiol.">
        <title>The genome sequence of the giant phototrophic gammaproteobacterium Thiospirillum jenense gives insight into its physiological properties and phylogenetic relationships.</title>
        <authorList>
            <person name="Imhoff J.F."/>
            <person name="Meyer T.E."/>
            <person name="Kyndt J.A."/>
        </authorList>
    </citation>
    <scope>NUCLEOTIDE SEQUENCE [LARGE SCALE GENOMIC DNA]</scope>
    <source>
        <strain evidence="2 3">DSM 216</strain>
    </source>
</reference>
<evidence type="ECO:0000313" key="3">
    <source>
        <dbReference type="Proteomes" id="UP000548632"/>
    </source>
</evidence>
<dbReference type="RefSeq" id="WP_182581845.1">
    <property type="nucleotide sequence ID" value="NZ_JABVCQ010000001.1"/>
</dbReference>
<dbReference type="NCBIfam" id="TIGR00057">
    <property type="entry name" value="L-threonylcarbamoyladenylate synthase"/>
    <property type="match status" value="1"/>
</dbReference>
<evidence type="ECO:0000259" key="1">
    <source>
        <dbReference type="PROSITE" id="PS51163"/>
    </source>
</evidence>
<dbReference type="InterPro" id="IPR052532">
    <property type="entry name" value="SUA5_domain"/>
</dbReference>
<keyword evidence="3" id="KW-1185">Reference proteome</keyword>
<comment type="caution">
    <text evidence="2">The sequence shown here is derived from an EMBL/GenBank/DDBJ whole genome shotgun (WGS) entry which is preliminary data.</text>
</comment>
<dbReference type="SUPFAM" id="SSF55821">
    <property type="entry name" value="YrdC/RibB"/>
    <property type="match status" value="1"/>
</dbReference>
<dbReference type="Proteomes" id="UP000548632">
    <property type="component" value="Unassembled WGS sequence"/>
</dbReference>
<evidence type="ECO:0000313" key="2">
    <source>
        <dbReference type="EMBL" id="MBB1124748.1"/>
    </source>
</evidence>
<dbReference type="PROSITE" id="PS51163">
    <property type="entry name" value="YRDC"/>
    <property type="match status" value="1"/>
</dbReference>
<name>A0A839HBS2_9GAMM</name>
<dbReference type="PANTHER" id="PTHR42828:SF3">
    <property type="entry name" value="THREONYLCARBAMOYL-AMP SYNTHASE"/>
    <property type="match status" value="1"/>
</dbReference>
<dbReference type="GO" id="GO:0003725">
    <property type="term" value="F:double-stranded RNA binding"/>
    <property type="evidence" value="ECO:0007669"/>
    <property type="project" value="InterPro"/>
</dbReference>
<dbReference type="PANTHER" id="PTHR42828">
    <property type="entry name" value="DHBP SYNTHASE RIBB-LIKE ALPHA/BETA DOMAIN-CONTAINING PROTEIN"/>
    <property type="match status" value="1"/>
</dbReference>
<dbReference type="AlphaFoldDB" id="A0A839HBS2"/>
<proteinExistence type="predicted"/>
<dbReference type="Pfam" id="PF01300">
    <property type="entry name" value="Sua5_yciO_yrdC"/>
    <property type="match status" value="1"/>
</dbReference>
<protein>
    <submittedName>
        <fullName evidence="2">Threonylcarbamoyl-AMP synthase</fullName>
    </submittedName>
</protein>
<dbReference type="Gene3D" id="3.90.870.10">
    <property type="entry name" value="DHBP synthase"/>
    <property type="match status" value="1"/>
</dbReference>
<dbReference type="EMBL" id="JABVCQ010000001">
    <property type="protein sequence ID" value="MBB1124748.1"/>
    <property type="molecule type" value="Genomic_DNA"/>
</dbReference>
<gene>
    <name evidence="2" type="ORF">HUK38_00700</name>
</gene>
<dbReference type="InterPro" id="IPR006070">
    <property type="entry name" value="Sua5-like_dom"/>
</dbReference>
<organism evidence="2 3">
    <name type="scientific">Thiospirillum jenense</name>
    <dbReference type="NCBI Taxonomy" id="1653858"/>
    <lineage>
        <taxon>Bacteria</taxon>
        <taxon>Pseudomonadati</taxon>
        <taxon>Pseudomonadota</taxon>
        <taxon>Gammaproteobacteria</taxon>
        <taxon>Chromatiales</taxon>
        <taxon>Chromatiaceae</taxon>
        <taxon>Thiospirillum</taxon>
    </lineage>
</organism>
<accession>A0A839HBS2</accession>
<dbReference type="InterPro" id="IPR017945">
    <property type="entry name" value="DHBP_synth_RibB-like_a/b_dom"/>
</dbReference>
<feature type="domain" description="YrdC-like" evidence="1">
    <location>
        <begin position="14"/>
        <end position="200"/>
    </location>
</feature>